<dbReference type="RefSeq" id="XP_024084824.1">
    <property type="nucleotide sequence ID" value="XM_024229056.1"/>
</dbReference>
<organism evidence="2 3">
    <name type="scientific">Cimex lectularius</name>
    <name type="common">Bed bug</name>
    <name type="synonym">Acanthia lectularia</name>
    <dbReference type="NCBI Taxonomy" id="79782"/>
    <lineage>
        <taxon>Eukaryota</taxon>
        <taxon>Metazoa</taxon>
        <taxon>Ecdysozoa</taxon>
        <taxon>Arthropoda</taxon>
        <taxon>Hexapoda</taxon>
        <taxon>Insecta</taxon>
        <taxon>Pterygota</taxon>
        <taxon>Neoptera</taxon>
        <taxon>Paraneoptera</taxon>
        <taxon>Hemiptera</taxon>
        <taxon>Heteroptera</taxon>
        <taxon>Panheteroptera</taxon>
        <taxon>Cimicomorpha</taxon>
        <taxon>Cimicidae</taxon>
        <taxon>Cimex</taxon>
    </lineage>
</organism>
<reference evidence="2" key="1">
    <citation type="submission" date="2022-01" db="UniProtKB">
        <authorList>
            <consortium name="EnsemblMetazoa"/>
        </authorList>
    </citation>
    <scope>IDENTIFICATION</scope>
</reference>
<proteinExistence type="predicted"/>
<dbReference type="EnsemblMetazoa" id="XM_024229056.1">
    <property type="protein sequence ID" value="XP_024084824.1"/>
    <property type="gene ID" value="LOC112127719"/>
</dbReference>
<dbReference type="OMA" id="ANAGWIW"/>
<dbReference type="Pfam" id="PF21738">
    <property type="entry name" value="DJR-like_dom"/>
    <property type="match status" value="1"/>
</dbReference>
<dbReference type="GeneID" id="112127719"/>
<dbReference type="Proteomes" id="UP000494040">
    <property type="component" value="Unassembled WGS sequence"/>
</dbReference>
<sequence>MDTLLNVEGKPVFDECIEGIELHSHHPYASTKLEHGEEIRISVQHQDIYTLPSESFLYIEGRFLKEDGSAPPLVAKLTQNAFAFLFEEIRYEICGAEIDRVKNPGIAGTLKGLASIKKESVNENTRWTSSDSIALNITSENGHFNVCLPLNMLFGFAEDYRKIIVKVKQELILIRSRRDDNCYLTKAVTEGENRIVEIAKIELQTISWKMPYLTLNDYNRLQLLRQLKKEKAILVPFRSWELYEYPLLPASQKQLWSVKTSTQLEKPRFIILAFQTNRKSNPENNASNFDHCELTSVKLFLNSKSYPYKDLNINFSTNQFGMLYYMYTNFQRSFFAETHPSPLLSLARYKNNGPIVVIDCTKQCESVKSGPVDVRLEFEASRAFPENTTAYCLVIHDRVLEYNPFSNIVRKML</sequence>
<dbReference type="KEGG" id="clec:112127719"/>
<evidence type="ECO:0000313" key="3">
    <source>
        <dbReference type="Proteomes" id="UP000494040"/>
    </source>
</evidence>
<evidence type="ECO:0000313" key="2">
    <source>
        <dbReference type="EnsemblMetazoa" id="XP_024084824.1"/>
    </source>
</evidence>
<dbReference type="PANTHER" id="PTHR36159">
    <property type="entry name" value="PROTEIN CBG23766"/>
    <property type="match status" value="1"/>
</dbReference>
<dbReference type="PANTHER" id="PTHR36159:SF1">
    <property type="entry name" value="RETROVIRUS-RELATED POL POLYPROTEIN FROM TRANSPOSON 412-LIKE PROTEIN"/>
    <property type="match status" value="1"/>
</dbReference>
<name>A0A8I6SNB1_CIMLE</name>
<dbReference type="InterPro" id="IPR049512">
    <property type="entry name" value="DJR-like_dom"/>
</dbReference>
<accession>A0A8I6SNB1</accession>
<protein>
    <recommendedName>
        <fullName evidence="1">Double jelly roll-like domain-containing protein</fullName>
    </recommendedName>
</protein>
<dbReference type="OrthoDB" id="6624501at2759"/>
<dbReference type="AlphaFoldDB" id="A0A8I6SNB1"/>
<evidence type="ECO:0000259" key="1">
    <source>
        <dbReference type="Pfam" id="PF21738"/>
    </source>
</evidence>
<keyword evidence="3" id="KW-1185">Reference proteome</keyword>
<feature type="domain" description="Double jelly roll-like" evidence="1">
    <location>
        <begin position="76"/>
        <end position="400"/>
    </location>
</feature>